<proteinExistence type="predicted"/>
<accession>A0ABP9H2A5</accession>
<dbReference type="Proteomes" id="UP001500466">
    <property type="component" value="Unassembled WGS sequence"/>
</dbReference>
<sequence>MTSQNAAVRDTRKEPGMRGTSGRLEARRKAVVRGPGQEAGAATACRPHRLNAKILALMDATPDAAKSKSPGVKVAE</sequence>
<comment type="caution">
    <text evidence="2">The sequence shown here is derived from an EMBL/GenBank/DDBJ whole genome shotgun (WGS) entry which is preliminary data.</text>
</comment>
<reference evidence="3" key="1">
    <citation type="journal article" date="2019" name="Int. J. Syst. Evol. Microbiol.">
        <title>The Global Catalogue of Microorganisms (GCM) 10K type strain sequencing project: providing services to taxonomists for standard genome sequencing and annotation.</title>
        <authorList>
            <consortium name="The Broad Institute Genomics Platform"/>
            <consortium name="The Broad Institute Genome Sequencing Center for Infectious Disease"/>
            <person name="Wu L."/>
            <person name="Ma J."/>
        </authorList>
    </citation>
    <scope>NUCLEOTIDE SEQUENCE [LARGE SCALE GENOMIC DNA]</scope>
    <source>
        <strain evidence="3">JCM 17986</strain>
    </source>
</reference>
<protein>
    <submittedName>
        <fullName evidence="2">Uncharacterized protein</fullName>
    </submittedName>
</protein>
<organism evidence="2 3">
    <name type="scientific">Yinghuangia aomiensis</name>
    <dbReference type="NCBI Taxonomy" id="676205"/>
    <lineage>
        <taxon>Bacteria</taxon>
        <taxon>Bacillati</taxon>
        <taxon>Actinomycetota</taxon>
        <taxon>Actinomycetes</taxon>
        <taxon>Kitasatosporales</taxon>
        <taxon>Streptomycetaceae</taxon>
        <taxon>Yinghuangia</taxon>
    </lineage>
</organism>
<keyword evidence="3" id="KW-1185">Reference proteome</keyword>
<evidence type="ECO:0000313" key="2">
    <source>
        <dbReference type="EMBL" id="GAA4958143.1"/>
    </source>
</evidence>
<evidence type="ECO:0000313" key="3">
    <source>
        <dbReference type="Proteomes" id="UP001500466"/>
    </source>
</evidence>
<name>A0ABP9H2A5_9ACTN</name>
<gene>
    <name evidence="2" type="ORF">GCM10023205_20860</name>
</gene>
<dbReference type="EMBL" id="BAABHS010000006">
    <property type="protein sequence ID" value="GAA4958143.1"/>
    <property type="molecule type" value="Genomic_DNA"/>
</dbReference>
<feature type="region of interest" description="Disordered" evidence="1">
    <location>
        <begin position="1"/>
        <end position="24"/>
    </location>
</feature>
<evidence type="ECO:0000256" key="1">
    <source>
        <dbReference type="SAM" id="MobiDB-lite"/>
    </source>
</evidence>